<dbReference type="EMBL" id="JAEVLS010000003">
    <property type="protein sequence ID" value="MBM0105991.1"/>
    <property type="molecule type" value="Genomic_DNA"/>
</dbReference>
<dbReference type="Gene3D" id="3.50.50.60">
    <property type="entry name" value="FAD/NAD(P)-binding domain"/>
    <property type="match status" value="2"/>
</dbReference>
<dbReference type="PANTHER" id="PTHR13847:SF289">
    <property type="entry name" value="GLYCINE OXIDASE"/>
    <property type="match status" value="1"/>
</dbReference>
<dbReference type="Pfam" id="PF01266">
    <property type="entry name" value="DAO"/>
    <property type="match status" value="1"/>
</dbReference>
<keyword evidence="1" id="KW-0560">Oxidoreductase</keyword>
<keyword evidence="4" id="KW-1185">Reference proteome</keyword>
<gene>
    <name evidence="3" type="ORF">JM946_14760</name>
</gene>
<dbReference type="SUPFAM" id="SSF54373">
    <property type="entry name" value="FAD-linked reductases, C-terminal domain"/>
    <property type="match status" value="1"/>
</dbReference>
<name>A0ABS1WYE2_9GAMM</name>
<organism evidence="3 4">
    <name type="scientific">Steroidobacter gossypii</name>
    <dbReference type="NCBI Taxonomy" id="2805490"/>
    <lineage>
        <taxon>Bacteria</taxon>
        <taxon>Pseudomonadati</taxon>
        <taxon>Pseudomonadota</taxon>
        <taxon>Gammaproteobacteria</taxon>
        <taxon>Steroidobacterales</taxon>
        <taxon>Steroidobacteraceae</taxon>
        <taxon>Steroidobacter</taxon>
    </lineage>
</organism>
<evidence type="ECO:0000313" key="3">
    <source>
        <dbReference type="EMBL" id="MBM0105991.1"/>
    </source>
</evidence>
<reference evidence="3 4" key="1">
    <citation type="journal article" date="2021" name="Int. J. Syst. Evol. Microbiol.">
        <title>Steroidobacter gossypii sp. nov., isolated from soil of cotton cropping field.</title>
        <authorList>
            <person name="Huang R."/>
            <person name="Yang S."/>
            <person name="Zhen C."/>
            <person name="Liu W."/>
        </authorList>
    </citation>
    <scope>NUCLEOTIDE SEQUENCE [LARGE SCALE GENOMIC DNA]</scope>
    <source>
        <strain evidence="3 4">S1-65</strain>
    </source>
</reference>
<dbReference type="Gene3D" id="3.30.9.10">
    <property type="entry name" value="D-Amino Acid Oxidase, subunit A, domain 2"/>
    <property type="match status" value="1"/>
</dbReference>
<dbReference type="Proteomes" id="UP000661077">
    <property type="component" value="Unassembled WGS sequence"/>
</dbReference>
<dbReference type="SUPFAM" id="SSF51905">
    <property type="entry name" value="FAD/NAD(P)-binding domain"/>
    <property type="match status" value="1"/>
</dbReference>
<dbReference type="InterPro" id="IPR036188">
    <property type="entry name" value="FAD/NAD-bd_sf"/>
</dbReference>
<dbReference type="PANTHER" id="PTHR13847">
    <property type="entry name" value="SARCOSINE DEHYDROGENASE-RELATED"/>
    <property type="match status" value="1"/>
</dbReference>
<evidence type="ECO:0000256" key="1">
    <source>
        <dbReference type="ARBA" id="ARBA00023002"/>
    </source>
</evidence>
<feature type="domain" description="FAD dependent oxidoreductase" evidence="2">
    <location>
        <begin position="2"/>
        <end position="395"/>
    </location>
</feature>
<evidence type="ECO:0000313" key="4">
    <source>
        <dbReference type="Proteomes" id="UP000661077"/>
    </source>
</evidence>
<sequence>MRIIVIGGGIIGSSTALRLRAGDLQVTLVDPSDLLRAASWGNAGHIAIEQVEPLASWATIRSAPRRLFSAGGALGLPLSQIGRWLPFALRMTKFSSAAHVQRGRAALRSLLAAAMPAWRTLAASLGAPGVLLEQGHIVVWESPATAAAGLASWRSVDVGTARFHECDQAELREVAQLIKRPLSGGIRFENTGQIADLPKLNALLSASLREHGVELVQGAARAIEHGGSGTAVLLEDGKRLSADLVLITAGVRSRALLEPFADCVPLIAERGYHLQMPNHRWPDLPPLVFEDRSMIVTRFESGLRAASFVEFGNVDAPPDRRKWDRLRNHIAELGLPCEPQPESGTVEWMGARPTLPDYLPAIGRVADAPNILYAFGHQHLGLTLAAITAELVGQLIWNQLPTVDLRPFDIGRFSAA</sequence>
<dbReference type="RefSeq" id="WP_203168063.1">
    <property type="nucleotide sequence ID" value="NZ_JAEVLS010000003.1"/>
</dbReference>
<comment type="caution">
    <text evidence="3">The sequence shown here is derived from an EMBL/GenBank/DDBJ whole genome shotgun (WGS) entry which is preliminary data.</text>
</comment>
<evidence type="ECO:0000259" key="2">
    <source>
        <dbReference type="Pfam" id="PF01266"/>
    </source>
</evidence>
<accession>A0ABS1WYE2</accession>
<protein>
    <submittedName>
        <fullName evidence="3">FAD-binding oxidoreductase</fullName>
    </submittedName>
</protein>
<dbReference type="InterPro" id="IPR006076">
    <property type="entry name" value="FAD-dep_OxRdtase"/>
</dbReference>
<proteinExistence type="predicted"/>